<comment type="subcellular location">
    <subcellularLocation>
        <location evidence="1">Secreted</location>
    </subcellularLocation>
</comment>
<dbReference type="Pfam" id="PF01382">
    <property type="entry name" value="Avidin"/>
    <property type="match status" value="1"/>
</dbReference>
<dbReference type="OrthoDB" id="9423317at2759"/>
<name>A0A7L1HDM9_9CHAR</name>
<reference evidence="4 5" key="1">
    <citation type="submission" date="2019-09" db="EMBL/GenBank/DDBJ databases">
        <title>Bird 10,000 Genomes (B10K) Project - Family phase.</title>
        <authorList>
            <person name="Zhang G."/>
        </authorList>
    </citation>
    <scope>NUCLEOTIDE SEQUENCE [LARGE SCALE GENOMIC DNA]</scope>
    <source>
        <strain evidence="4">B10K-DU-002-14</strain>
        <tissue evidence="4">Muscle</tissue>
    </source>
</reference>
<feature type="non-terminal residue" evidence="4">
    <location>
        <position position="58"/>
    </location>
</feature>
<dbReference type="EMBL" id="VXBJ01002288">
    <property type="protein sequence ID" value="NXN24308.1"/>
    <property type="molecule type" value="Genomic_DNA"/>
</dbReference>
<dbReference type="SUPFAM" id="SSF50876">
    <property type="entry name" value="Avidin/streptavidin"/>
    <property type="match status" value="1"/>
</dbReference>
<dbReference type="Proteomes" id="UP000586634">
    <property type="component" value="Unassembled WGS sequence"/>
</dbReference>
<dbReference type="GO" id="GO:0009374">
    <property type="term" value="F:biotin binding"/>
    <property type="evidence" value="ECO:0007669"/>
    <property type="project" value="InterPro"/>
</dbReference>
<dbReference type="InterPro" id="IPR051764">
    <property type="entry name" value="Avidin/Streptavidin-rel"/>
</dbReference>
<protein>
    <submittedName>
        <fullName evidence="4">AVR7 protein</fullName>
    </submittedName>
</protein>
<dbReference type="PANTHER" id="PTHR34399">
    <property type="entry name" value="AVIDIN-RELATED"/>
    <property type="match status" value="1"/>
</dbReference>
<dbReference type="GO" id="GO:0005576">
    <property type="term" value="C:extracellular region"/>
    <property type="evidence" value="ECO:0007669"/>
    <property type="project" value="UniProtKB-SubCell"/>
</dbReference>
<proteinExistence type="predicted"/>
<dbReference type="InterPro" id="IPR005468">
    <property type="entry name" value="Avidin/str"/>
</dbReference>
<dbReference type="Gene3D" id="2.40.128.30">
    <property type="entry name" value="Avidin-like"/>
    <property type="match status" value="1"/>
</dbReference>
<dbReference type="PANTHER" id="PTHR34399:SF3">
    <property type="entry name" value="AVID PROTEIN-RELATED"/>
    <property type="match status" value="1"/>
</dbReference>
<evidence type="ECO:0000313" key="4">
    <source>
        <dbReference type="EMBL" id="NXN24308.1"/>
    </source>
</evidence>
<sequence length="58" mass="6162">NAQSSLLQCVLTGRWANDLGSNMTIWNVDEGGKFSGLYHTAVGGSPNPIQISPLLGFQ</sequence>
<dbReference type="PROSITE" id="PS51326">
    <property type="entry name" value="AVIDIN_2"/>
    <property type="match status" value="1"/>
</dbReference>
<evidence type="ECO:0000256" key="1">
    <source>
        <dbReference type="ARBA" id="ARBA00004613"/>
    </source>
</evidence>
<evidence type="ECO:0000256" key="2">
    <source>
        <dbReference type="ARBA" id="ARBA00022525"/>
    </source>
</evidence>
<gene>
    <name evidence="4" type="primary">Avr7</name>
    <name evidence="4" type="ORF">NYCSEM_R15407</name>
</gene>
<keyword evidence="3" id="KW-0732">Signal</keyword>
<feature type="non-terminal residue" evidence="4">
    <location>
        <position position="1"/>
    </location>
</feature>
<dbReference type="AlphaFoldDB" id="A0A7L1HDM9"/>
<dbReference type="InterPro" id="IPR036896">
    <property type="entry name" value="Avidin-like_sf"/>
</dbReference>
<evidence type="ECO:0000313" key="5">
    <source>
        <dbReference type="Proteomes" id="UP000586634"/>
    </source>
</evidence>
<comment type="caution">
    <text evidence="4">The sequence shown here is derived from an EMBL/GenBank/DDBJ whole genome shotgun (WGS) entry which is preliminary data.</text>
</comment>
<keyword evidence="5" id="KW-1185">Reference proteome</keyword>
<evidence type="ECO:0000256" key="3">
    <source>
        <dbReference type="ARBA" id="ARBA00022729"/>
    </source>
</evidence>
<keyword evidence="2" id="KW-0964">Secreted</keyword>
<organism evidence="4 5">
    <name type="scientific">Nycticryphes semicollaris</name>
    <dbReference type="NCBI Taxonomy" id="227226"/>
    <lineage>
        <taxon>Eukaryota</taxon>
        <taxon>Metazoa</taxon>
        <taxon>Chordata</taxon>
        <taxon>Craniata</taxon>
        <taxon>Vertebrata</taxon>
        <taxon>Euteleostomi</taxon>
        <taxon>Archelosauria</taxon>
        <taxon>Archosauria</taxon>
        <taxon>Dinosauria</taxon>
        <taxon>Saurischia</taxon>
        <taxon>Theropoda</taxon>
        <taxon>Coelurosauria</taxon>
        <taxon>Aves</taxon>
        <taxon>Neognathae</taxon>
        <taxon>Neoaves</taxon>
        <taxon>Charadriiformes</taxon>
        <taxon>Rostratulidae</taxon>
        <taxon>Nycticryphes</taxon>
    </lineage>
</organism>
<accession>A0A7L1HDM9</accession>